<dbReference type="EMBL" id="CP020931">
    <property type="protein sequence ID" value="ARM85413.1"/>
    <property type="molecule type" value="Genomic_DNA"/>
</dbReference>
<dbReference type="InterPro" id="IPR054402">
    <property type="entry name" value="Tt1218-like_dom"/>
</dbReference>
<dbReference type="InterPro" id="IPR013362">
    <property type="entry name" value="Pilus_4_PilV"/>
</dbReference>
<dbReference type="Proteomes" id="UP000199211">
    <property type="component" value="Unassembled WGS sequence"/>
</dbReference>
<dbReference type="Pfam" id="PF07963">
    <property type="entry name" value="N_methyl"/>
    <property type="match status" value="1"/>
</dbReference>
<reference evidence="4 6" key="2">
    <citation type="submission" date="2017-04" db="EMBL/GenBank/DDBJ databases">
        <title>Genome Sequence of Marinobacter salarius strain SMR5 Isolated from a culture of the Diatom Skeletonema marinoi.</title>
        <authorList>
            <person name="Topel M."/>
            <person name="Pinder M.I.M."/>
            <person name="Johansson O.N."/>
            <person name="Kourtchenko O."/>
            <person name="Godhe A."/>
            <person name="Clarke A.K."/>
        </authorList>
    </citation>
    <scope>NUCLEOTIDE SEQUENCE [LARGE SCALE GENOMIC DNA]</scope>
    <source>
        <strain evidence="4 6">SMR5</strain>
    </source>
</reference>
<protein>
    <submittedName>
        <fullName evidence="5">Type IV pilus assembly protein PilV</fullName>
    </submittedName>
    <submittedName>
        <fullName evidence="4">Type IV pilus modification protein PilV</fullName>
    </submittedName>
</protein>
<gene>
    <name evidence="4" type="ORF">MARSALSMR5_03379</name>
    <name evidence="5" type="ORF">SAMN04487868_11516</name>
</gene>
<dbReference type="EMBL" id="FOTV01000015">
    <property type="protein sequence ID" value="SFL91344.1"/>
    <property type="molecule type" value="Genomic_DNA"/>
</dbReference>
<sequence>MPVTPTMTQTSKHRSGLASPRHQSGLGMIEILITVLVLAIGILGVASTQVVSLQMNSQSQSRSQAVLLAEDLLDRIRANSDNPGDYALAQDDAQGADGGDCATSFVPANATVAANDIAAWENSLACLLPEAERTVAVDPLTNVVTVTIDWNQNDQAMNPVVVRTQI</sequence>
<feature type="transmembrane region" description="Helical" evidence="2">
    <location>
        <begin position="31"/>
        <end position="53"/>
    </location>
</feature>
<keyword evidence="2" id="KW-0472">Membrane</keyword>
<evidence type="ECO:0000313" key="5">
    <source>
        <dbReference type="EMBL" id="SFL91344.1"/>
    </source>
</evidence>
<keyword evidence="7" id="KW-1185">Reference proteome</keyword>
<evidence type="ECO:0000256" key="2">
    <source>
        <dbReference type="SAM" id="Phobius"/>
    </source>
</evidence>
<dbReference type="STRING" id="1420917.AU15_18080"/>
<accession>A0A1W6KDC6</accession>
<name>A0A1W6KDC6_9GAMM</name>
<feature type="compositionally biased region" description="Polar residues" evidence="1">
    <location>
        <begin position="1"/>
        <end position="10"/>
    </location>
</feature>
<dbReference type="Proteomes" id="UP000193100">
    <property type="component" value="Chromosome"/>
</dbReference>
<evidence type="ECO:0000313" key="7">
    <source>
        <dbReference type="Proteomes" id="UP000199211"/>
    </source>
</evidence>
<evidence type="ECO:0000256" key="1">
    <source>
        <dbReference type="SAM" id="MobiDB-lite"/>
    </source>
</evidence>
<accession>A0A1I4LJZ0</accession>
<dbReference type="InterPro" id="IPR012902">
    <property type="entry name" value="N_methyl_site"/>
</dbReference>
<keyword evidence="2" id="KW-0812">Transmembrane</keyword>
<organism evidence="4 6">
    <name type="scientific">Marinobacter salarius</name>
    <dbReference type="NCBI Taxonomy" id="1420917"/>
    <lineage>
        <taxon>Bacteria</taxon>
        <taxon>Pseudomonadati</taxon>
        <taxon>Pseudomonadota</taxon>
        <taxon>Gammaproteobacteria</taxon>
        <taxon>Pseudomonadales</taxon>
        <taxon>Marinobacteraceae</taxon>
        <taxon>Marinobacter</taxon>
    </lineage>
</organism>
<evidence type="ECO:0000313" key="4">
    <source>
        <dbReference type="EMBL" id="ARM85413.1"/>
    </source>
</evidence>
<dbReference type="AlphaFoldDB" id="A0A1W6KDC6"/>
<evidence type="ECO:0000313" key="6">
    <source>
        <dbReference type="Proteomes" id="UP000193100"/>
    </source>
</evidence>
<reference evidence="5 7" key="1">
    <citation type="submission" date="2016-10" db="EMBL/GenBank/DDBJ databases">
        <authorList>
            <person name="Varghese N."/>
            <person name="Submissions S."/>
        </authorList>
    </citation>
    <scope>NUCLEOTIDE SEQUENCE [LARGE SCALE GENOMIC DNA]</scope>
    <source>
        <strain evidence="5 7">DSM 26291</strain>
    </source>
</reference>
<feature type="region of interest" description="Disordered" evidence="1">
    <location>
        <begin position="1"/>
        <end position="21"/>
    </location>
</feature>
<feature type="domain" description="Type IV pilin Tt1218-like" evidence="3">
    <location>
        <begin position="49"/>
        <end position="117"/>
    </location>
</feature>
<evidence type="ECO:0000259" key="3">
    <source>
        <dbReference type="Pfam" id="PF22150"/>
    </source>
</evidence>
<proteinExistence type="predicted"/>
<dbReference type="Pfam" id="PF22150">
    <property type="entry name" value="Tt1218-like"/>
    <property type="match status" value="1"/>
</dbReference>
<dbReference type="NCBIfam" id="TIGR02523">
    <property type="entry name" value="type_IV_pilV"/>
    <property type="match status" value="1"/>
</dbReference>
<keyword evidence="2" id="KW-1133">Transmembrane helix</keyword>